<sequence length="91" mass="10680">MVWLSDSYAQWMQTICLWTQKYSLETAAQGAAGREECISRTEEFFFYYGCWLLSRRAWKCRATQKGFSCVEQESKLDQQRWKSAVCLGSEP</sequence>
<accession>A0AA35JVV6</accession>
<evidence type="ECO:0000313" key="1">
    <source>
        <dbReference type="EMBL" id="CAI5766107.1"/>
    </source>
</evidence>
<protein>
    <submittedName>
        <fullName evidence="1">Uncharacterized protein</fullName>
    </submittedName>
</protein>
<name>A0AA35JVV6_9SAUR</name>
<proteinExistence type="predicted"/>
<dbReference type="EMBL" id="OX395127">
    <property type="protein sequence ID" value="CAI5766107.1"/>
    <property type="molecule type" value="Genomic_DNA"/>
</dbReference>
<keyword evidence="2" id="KW-1185">Reference proteome</keyword>
<reference evidence="1" key="1">
    <citation type="submission" date="2022-12" db="EMBL/GenBank/DDBJ databases">
        <authorList>
            <person name="Alioto T."/>
            <person name="Alioto T."/>
            <person name="Gomez Garrido J."/>
        </authorList>
    </citation>
    <scope>NUCLEOTIDE SEQUENCE</scope>
</reference>
<dbReference type="AlphaFoldDB" id="A0AA35JVV6"/>
<organism evidence="1 2">
    <name type="scientific">Podarcis lilfordi</name>
    <name type="common">Lilford's wall lizard</name>
    <dbReference type="NCBI Taxonomy" id="74358"/>
    <lineage>
        <taxon>Eukaryota</taxon>
        <taxon>Metazoa</taxon>
        <taxon>Chordata</taxon>
        <taxon>Craniata</taxon>
        <taxon>Vertebrata</taxon>
        <taxon>Euteleostomi</taxon>
        <taxon>Lepidosauria</taxon>
        <taxon>Squamata</taxon>
        <taxon>Bifurcata</taxon>
        <taxon>Unidentata</taxon>
        <taxon>Episquamata</taxon>
        <taxon>Laterata</taxon>
        <taxon>Lacertibaenia</taxon>
        <taxon>Lacertidae</taxon>
        <taxon>Podarcis</taxon>
    </lineage>
</organism>
<dbReference type="Proteomes" id="UP001178461">
    <property type="component" value="Chromosome 2"/>
</dbReference>
<gene>
    <name evidence="1" type="ORF">PODLI_1B007958</name>
</gene>
<evidence type="ECO:0000313" key="2">
    <source>
        <dbReference type="Proteomes" id="UP001178461"/>
    </source>
</evidence>